<evidence type="ECO:0000313" key="2">
    <source>
        <dbReference type="EMBL" id="CAB3966801.1"/>
    </source>
</evidence>
<organism evidence="2 3">
    <name type="scientific">Burkholderia aenigmatica</name>
    <dbReference type="NCBI Taxonomy" id="2015348"/>
    <lineage>
        <taxon>Bacteria</taxon>
        <taxon>Pseudomonadati</taxon>
        <taxon>Pseudomonadota</taxon>
        <taxon>Betaproteobacteria</taxon>
        <taxon>Burkholderiales</taxon>
        <taxon>Burkholderiaceae</taxon>
        <taxon>Burkholderia</taxon>
        <taxon>Burkholderia cepacia complex</taxon>
    </lineage>
</organism>
<gene>
    <name evidence="2" type="ORF">BLA3211_04155</name>
</gene>
<proteinExistence type="predicted"/>
<dbReference type="Gene3D" id="1.10.260.40">
    <property type="entry name" value="lambda repressor-like DNA-binding domains"/>
    <property type="match status" value="1"/>
</dbReference>
<dbReference type="Proteomes" id="UP000494301">
    <property type="component" value="Unassembled WGS sequence"/>
</dbReference>
<sequence>MNYNDSRQHASHFPADFGLDDAGALSAKSALVLKLNALIVSRGLSDDEAAALTEMARPVVTPEQRERLRNVSLELLMQTLASLGQHVEIVVRPAAAQRSAGITVSV</sequence>
<dbReference type="RefSeq" id="WP_175222204.1">
    <property type="nucleotide sequence ID" value="NZ_CABWIL020000014.1"/>
</dbReference>
<dbReference type="GO" id="GO:0003677">
    <property type="term" value="F:DNA binding"/>
    <property type="evidence" value="ECO:0007669"/>
    <property type="project" value="UniProtKB-KW"/>
</dbReference>
<dbReference type="SUPFAM" id="SSF47413">
    <property type="entry name" value="lambda repressor-like DNA-binding domains"/>
    <property type="match status" value="1"/>
</dbReference>
<evidence type="ECO:0000313" key="3">
    <source>
        <dbReference type="Proteomes" id="UP000494301"/>
    </source>
</evidence>
<name>A0A6J5J639_9BURK</name>
<keyword evidence="2" id="KW-0238">DNA-binding</keyword>
<accession>A0A6J5J639</accession>
<evidence type="ECO:0000259" key="1">
    <source>
        <dbReference type="Pfam" id="PF13744"/>
    </source>
</evidence>
<feature type="domain" description="HigA2-like helix-turn-helix" evidence="1">
    <location>
        <begin position="15"/>
        <end position="92"/>
    </location>
</feature>
<dbReference type="Pfam" id="PF13744">
    <property type="entry name" value="HTH_37"/>
    <property type="match status" value="1"/>
</dbReference>
<protein>
    <submittedName>
        <fullName evidence="2">DNA-binding protein</fullName>
    </submittedName>
</protein>
<dbReference type="EMBL" id="CABWIL020000014">
    <property type="protein sequence ID" value="CAB3966801.1"/>
    <property type="molecule type" value="Genomic_DNA"/>
</dbReference>
<reference evidence="2 3" key="1">
    <citation type="submission" date="2020-04" db="EMBL/GenBank/DDBJ databases">
        <authorList>
            <person name="Depoorter E."/>
        </authorList>
    </citation>
    <scope>NUCLEOTIDE SEQUENCE [LARGE SCALE GENOMIC DNA]</scope>
    <source>
        <strain evidence="2 3">BCC0217</strain>
    </source>
</reference>
<dbReference type="AlphaFoldDB" id="A0A6J5J639"/>
<dbReference type="InterPro" id="IPR039554">
    <property type="entry name" value="HigA2-like_HTH"/>
</dbReference>
<dbReference type="InterPro" id="IPR010982">
    <property type="entry name" value="Lambda_DNA-bd_dom_sf"/>
</dbReference>